<evidence type="ECO:0000313" key="4">
    <source>
        <dbReference type="EMBL" id="ROH93485.1"/>
    </source>
</evidence>
<dbReference type="PANTHER" id="PTHR42776:SF27">
    <property type="entry name" value="DIPEPTIDYL PEPTIDASE FAMILY MEMBER 6"/>
    <property type="match status" value="1"/>
</dbReference>
<sequence length="889" mass="95592">MATATRAPATAIAQHLRQPGVLDADRHPALPHPGHGLPQRTRHLRQQVPAGTPGRRPGGAALAHRRCRPGRHAAGGATGQSPGHSHGHQAGPGCAGPGAVPALAGDGATAGAAHPRRGTGRLEHRRADAVADGRSAGPLQERGRSGAQGRLSGHLLRRAETRAVGRRPASQRRPGADRHRLGHPLDAGTASGPRGADADWPLRPSVAGLLAGAAHALAPAPTPLTRLRDARRRRAATSMTLSAPLIPRRLLQGNPSRLQAQISPDGSRLSFLAPVDGVLNLWLAPVATPEQALALTRDRQRGIRQYGWTPSGRQLWYLQDQGGNEDFQLHVVDLDEGQVRNLTPFPGTQVRLIGLSRRYPEQALVAINRRDRRWHDVFRLDLRSGELALVLENNSYALFLADDELRLRLAAKATADGGMEVHVPEDGERWRALFRVGAEDVVTTKPLAMGPAAESTAYFLDSRGRDTAAAVAIDLISGERSLLGEHPAADVLELLVNPISLRPEACRSDHLAPEWLVIGASLNEDLARLAAHATGGDFQILSRSADDGRWIVAFSSDTQPGQYALYERDSGNIRPLFVARPELEGWPLAPMRSLTLRARDGLPLVSYLTLPADTALDAAGRPRNPLPMVLLVHGGPWARYHYGYNAEHQFYASRGYAVLAVNFRGSTGFGKAFVNAGNHEWGGKMHDDLVDAAHWAVGAGIAQRERIAIMGGSYGGYAALVGLSFTPDLFACGIDIVGPSNLETLLGCFPPYWGAIFEQFALRTGDPRTEDGRQLLRERSPLHRAEAIRKPLLIAQGANDVRVTRQESDQIVAAMKGNDQPVTYVLYPDEGHGFGRAENRLSFMALTEAFLARFMGGACEPLGDALDGSSLQVLEGAEWIPGLGGPRQA</sequence>
<protein>
    <submittedName>
        <fullName evidence="4">S9 family peptidase</fullName>
    </submittedName>
</protein>
<keyword evidence="1" id="KW-0378">Hydrolase</keyword>
<dbReference type="InParanoid" id="A0A3N0VL66"/>
<feature type="region of interest" description="Disordered" evidence="2">
    <location>
        <begin position="70"/>
        <end position="200"/>
    </location>
</feature>
<gene>
    <name evidence="4" type="ORF">ED208_02915</name>
</gene>
<comment type="caution">
    <text evidence="4">The sequence shown here is derived from an EMBL/GenBank/DDBJ whole genome shotgun (WGS) entry which is preliminary data.</text>
</comment>
<dbReference type="PANTHER" id="PTHR42776">
    <property type="entry name" value="SERINE PEPTIDASE S9 FAMILY MEMBER"/>
    <property type="match status" value="1"/>
</dbReference>
<dbReference type="Gene3D" id="3.40.50.1820">
    <property type="entry name" value="alpha/beta hydrolase"/>
    <property type="match status" value="1"/>
</dbReference>
<proteinExistence type="predicted"/>
<dbReference type="InterPro" id="IPR029058">
    <property type="entry name" value="AB_hydrolase_fold"/>
</dbReference>
<feature type="compositionally biased region" description="Low complexity" evidence="2">
    <location>
        <begin position="97"/>
        <end position="113"/>
    </location>
</feature>
<dbReference type="Proteomes" id="UP000282106">
    <property type="component" value="Unassembled WGS sequence"/>
</dbReference>
<name>A0A3N0VL66_9GAMM</name>
<dbReference type="AlphaFoldDB" id="A0A3N0VL66"/>
<dbReference type="SUPFAM" id="SSF53474">
    <property type="entry name" value="alpha/beta-Hydrolases"/>
    <property type="match status" value="1"/>
</dbReference>
<dbReference type="InterPro" id="IPR001375">
    <property type="entry name" value="Peptidase_S9_cat"/>
</dbReference>
<evidence type="ECO:0000256" key="1">
    <source>
        <dbReference type="ARBA" id="ARBA00022801"/>
    </source>
</evidence>
<feature type="domain" description="Peptidase S9 prolyl oligopeptidase catalytic" evidence="3">
    <location>
        <begin position="644"/>
        <end position="856"/>
    </location>
</feature>
<evidence type="ECO:0000313" key="5">
    <source>
        <dbReference type="Proteomes" id="UP000282106"/>
    </source>
</evidence>
<organism evidence="4 5">
    <name type="scientific">Stagnimonas aquatica</name>
    <dbReference type="NCBI Taxonomy" id="2689987"/>
    <lineage>
        <taxon>Bacteria</taxon>
        <taxon>Pseudomonadati</taxon>
        <taxon>Pseudomonadota</taxon>
        <taxon>Gammaproteobacteria</taxon>
        <taxon>Nevskiales</taxon>
        <taxon>Nevskiaceae</taxon>
        <taxon>Stagnimonas</taxon>
    </lineage>
</organism>
<dbReference type="SUPFAM" id="SSF82171">
    <property type="entry name" value="DPP6 N-terminal domain-like"/>
    <property type="match status" value="1"/>
</dbReference>
<dbReference type="GO" id="GO:0006508">
    <property type="term" value="P:proteolysis"/>
    <property type="evidence" value="ECO:0007669"/>
    <property type="project" value="InterPro"/>
</dbReference>
<reference evidence="4 5" key="1">
    <citation type="submission" date="2018-10" db="EMBL/GenBank/DDBJ databases">
        <authorList>
            <person name="Chen W.-M."/>
        </authorList>
    </citation>
    <scope>NUCLEOTIDE SEQUENCE [LARGE SCALE GENOMIC DNA]</scope>
    <source>
        <strain evidence="4 5">THS-13</strain>
    </source>
</reference>
<accession>A0A3N0VL66</accession>
<evidence type="ECO:0000259" key="3">
    <source>
        <dbReference type="Pfam" id="PF00326"/>
    </source>
</evidence>
<keyword evidence="5" id="KW-1185">Reference proteome</keyword>
<dbReference type="Gene3D" id="2.120.10.30">
    <property type="entry name" value="TolB, C-terminal domain"/>
    <property type="match status" value="1"/>
</dbReference>
<feature type="compositionally biased region" description="Basic and acidic residues" evidence="2">
    <location>
        <begin position="120"/>
        <end position="131"/>
    </location>
</feature>
<dbReference type="Pfam" id="PF00326">
    <property type="entry name" value="Peptidase_S9"/>
    <property type="match status" value="1"/>
</dbReference>
<evidence type="ECO:0000256" key="2">
    <source>
        <dbReference type="SAM" id="MobiDB-lite"/>
    </source>
</evidence>
<dbReference type="EMBL" id="RJVO01000001">
    <property type="protein sequence ID" value="ROH93485.1"/>
    <property type="molecule type" value="Genomic_DNA"/>
</dbReference>
<dbReference type="InterPro" id="IPR011042">
    <property type="entry name" value="6-blade_b-propeller_TolB-like"/>
</dbReference>
<dbReference type="GO" id="GO:0004252">
    <property type="term" value="F:serine-type endopeptidase activity"/>
    <property type="evidence" value="ECO:0007669"/>
    <property type="project" value="TreeGrafter"/>
</dbReference>